<accession>A0A162CCM1</accession>
<keyword evidence="2" id="KW-1185">Reference proteome</keyword>
<protein>
    <submittedName>
        <fullName evidence="1">Uncharacterized protein</fullName>
    </submittedName>
</protein>
<reference evidence="1 2" key="1">
    <citation type="submission" date="2016-03" db="EMBL/GenBank/DDBJ databases">
        <title>EvidentialGene: Evidence-directed Construction of Genes on Genomes.</title>
        <authorList>
            <person name="Gilbert D.G."/>
            <person name="Choi J.-H."/>
            <person name="Mockaitis K."/>
            <person name="Colbourne J."/>
            <person name="Pfrender M."/>
        </authorList>
    </citation>
    <scope>NUCLEOTIDE SEQUENCE [LARGE SCALE GENOMIC DNA]</scope>
    <source>
        <strain evidence="1 2">Xinb3</strain>
        <tissue evidence="1">Complete organism</tissue>
    </source>
</reference>
<comment type="caution">
    <text evidence="1">The sequence shown here is derived from an EMBL/GenBank/DDBJ whole genome shotgun (WGS) entry which is preliminary data.</text>
</comment>
<name>A0A162CCM1_9CRUS</name>
<dbReference type="AlphaFoldDB" id="A0A162CCM1"/>
<dbReference type="Proteomes" id="UP000076858">
    <property type="component" value="Unassembled WGS sequence"/>
</dbReference>
<evidence type="ECO:0000313" key="2">
    <source>
        <dbReference type="Proteomes" id="UP000076858"/>
    </source>
</evidence>
<dbReference type="EMBL" id="LRGB01001005">
    <property type="protein sequence ID" value="KZS14182.1"/>
    <property type="molecule type" value="Genomic_DNA"/>
</dbReference>
<evidence type="ECO:0000313" key="1">
    <source>
        <dbReference type="EMBL" id="KZS14182.1"/>
    </source>
</evidence>
<organism evidence="1 2">
    <name type="scientific">Daphnia magna</name>
    <dbReference type="NCBI Taxonomy" id="35525"/>
    <lineage>
        <taxon>Eukaryota</taxon>
        <taxon>Metazoa</taxon>
        <taxon>Ecdysozoa</taxon>
        <taxon>Arthropoda</taxon>
        <taxon>Crustacea</taxon>
        <taxon>Branchiopoda</taxon>
        <taxon>Diplostraca</taxon>
        <taxon>Cladocera</taxon>
        <taxon>Anomopoda</taxon>
        <taxon>Daphniidae</taxon>
        <taxon>Daphnia</taxon>
    </lineage>
</organism>
<sequence length="66" mass="8007">MGWCKLSSGHFKRQVQREGEEKFHDEQVKKENTRKNSVCILLKEYHTTKNTVFFKFLRRGGRHLFH</sequence>
<proteinExistence type="predicted"/>
<gene>
    <name evidence="1" type="ORF">APZ42_020842</name>
</gene>